<reference evidence="1 2" key="1">
    <citation type="submission" date="2018-06" db="EMBL/GenBank/DDBJ databases">
        <title>Isolation of heavy metals resistant Paenibacillus silvae NC2 from Gold-Copper mine in ZiJin, China.</title>
        <authorList>
            <person name="Xu J."/>
            <person name="Mazhar H.S."/>
            <person name="Rensing C."/>
        </authorList>
    </citation>
    <scope>NUCLEOTIDE SEQUENCE [LARGE SCALE GENOMIC DNA]</scope>
    <source>
        <strain evidence="1 2">NC2</strain>
    </source>
</reference>
<accession>A0A2W6NNT1</accession>
<dbReference type="Gene3D" id="2.40.50.1020">
    <property type="entry name" value="LytTr DNA-binding domain"/>
    <property type="match status" value="1"/>
</dbReference>
<dbReference type="AlphaFoldDB" id="A0A2W6NNT1"/>
<organism evidence="1 2">
    <name type="scientific">Paenibacillus silvae</name>
    <dbReference type="NCBI Taxonomy" id="1325358"/>
    <lineage>
        <taxon>Bacteria</taxon>
        <taxon>Bacillati</taxon>
        <taxon>Bacillota</taxon>
        <taxon>Bacilli</taxon>
        <taxon>Bacillales</taxon>
        <taxon>Paenibacillaceae</taxon>
        <taxon>Paenibacillus</taxon>
    </lineage>
</organism>
<evidence type="ECO:0000313" key="1">
    <source>
        <dbReference type="EMBL" id="PZT57425.1"/>
    </source>
</evidence>
<name>A0A2W6NNT1_9BACL</name>
<gene>
    <name evidence="1" type="ORF">DN757_01865</name>
</gene>
<dbReference type="EMBL" id="QKWW01000006">
    <property type="protein sequence ID" value="PZT57425.1"/>
    <property type="molecule type" value="Genomic_DNA"/>
</dbReference>
<dbReference type="Proteomes" id="UP000249204">
    <property type="component" value="Unassembled WGS sequence"/>
</dbReference>
<evidence type="ECO:0000313" key="2">
    <source>
        <dbReference type="Proteomes" id="UP000249204"/>
    </source>
</evidence>
<evidence type="ECO:0008006" key="3">
    <source>
        <dbReference type="Google" id="ProtNLM"/>
    </source>
</evidence>
<protein>
    <recommendedName>
        <fullName evidence="3">HTH LytTR-type domain-containing protein</fullName>
    </recommendedName>
</protein>
<comment type="caution">
    <text evidence="1">The sequence shown here is derived from an EMBL/GenBank/DDBJ whole genome shotgun (WGS) entry which is preliminary data.</text>
</comment>
<dbReference type="RefSeq" id="WP_111268576.1">
    <property type="nucleotide sequence ID" value="NZ_QKWW01000006.1"/>
</dbReference>
<proteinExistence type="predicted"/>
<sequence>MADRDRIMVQKREGKLISEEAEWLNVDDIRQCNREMFNKKEYKVVIYTDYGEYIRCDSNDAFFKLMSDREGFMLTDAGTLGNLYKMKSVDYEDGKVYFDEDEREYITIARSKTKLVRDYIKKLFGK</sequence>